<dbReference type="EMBL" id="UEYP01000023">
    <property type="protein sequence ID" value="SSC66154.1"/>
    <property type="molecule type" value="Genomic_DNA"/>
</dbReference>
<proteinExistence type="predicted"/>
<gene>
    <name evidence="2" type="ORF">RHIZ70_1862</name>
</gene>
<protein>
    <submittedName>
        <fullName evidence="2">Uncharacterized protein</fullName>
    </submittedName>
</protein>
<evidence type="ECO:0000256" key="1">
    <source>
        <dbReference type="SAM" id="MobiDB-lite"/>
    </source>
</evidence>
<keyword evidence="3" id="KW-1185">Reference proteome</keyword>
<evidence type="ECO:0000313" key="3">
    <source>
        <dbReference type="Proteomes" id="UP000254764"/>
    </source>
</evidence>
<sequence length="63" mass="7228">MGSREKIPSPTPPHKGEGLAPRFRPVEVARRRWDVSPPLWGRWPAGQRGMSRHFPAIAEAFRR</sequence>
<dbReference type="AlphaFoldDB" id="A0A376AEI8"/>
<dbReference type="Proteomes" id="UP000254764">
    <property type="component" value="Unassembled WGS sequence"/>
</dbReference>
<name>A0A376AEI8_9HYPH</name>
<organism evidence="2 3">
    <name type="scientific">Ciceribacter selenitireducens ATCC BAA-1503</name>
    <dbReference type="NCBI Taxonomy" id="1336235"/>
    <lineage>
        <taxon>Bacteria</taxon>
        <taxon>Pseudomonadati</taxon>
        <taxon>Pseudomonadota</taxon>
        <taxon>Alphaproteobacteria</taxon>
        <taxon>Hyphomicrobiales</taxon>
        <taxon>Rhizobiaceae</taxon>
        <taxon>Ciceribacter</taxon>
    </lineage>
</organism>
<reference evidence="3" key="1">
    <citation type="submission" date="2018-07" db="EMBL/GenBank/DDBJ databases">
        <authorList>
            <person name="Peiro R."/>
            <person name="Begona"/>
            <person name="Cbmso G."/>
            <person name="Lopez M."/>
            <person name="Gonzalez S."/>
        </authorList>
    </citation>
    <scope>NUCLEOTIDE SEQUENCE [LARGE SCALE GENOMIC DNA]</scope>
</reference>
<accession>A0A376AEI8</accession>
<feature type="region of interest" description="Disordered" evidence="1">
    <location>
        <begin position="1"/>
        <end position="22"/>
    </location>
</feature>
<evidence type="ECO:0000313" key="2">
    <source>
        <dbReference type="EMBL" id="SSC66154.1"/>
    </source>
</evidence>